<evidence type="ECO:0000313" key="3">
    <source>
        <dbReference type="Proteomes" id="UP000432089"/>
    </source>
</evidence>
<evidence type="ECO:0000256" key="1">
    <source>
        <dbReference type="SAM" id="MobiDB-lite"/>
    </source>
</evidence>
<name>A0A7V7TX20_9HYPH</name>
<accession>A0A7V7TX20</accession>
<dbReference type="Proteomes" id="UP000432089">
    <property type="component" value="Unassembled WGS sequence"/>
</dbReference>
<sequence>MPQLLFFGLVGAAAWLGFKQLKTDAVRTAERSRRSEAETRNGSHGTLVRDADGVYRLKKD</sequence>
<dbReference type="RefSeq" id="WP_150969502.1">
    <property type="nucleotide sequence ID" value="NZ_VZDO01000005.1"/>
</dbReference>
<proteinExistence type="predicted"/>
<keyword evidence="3" id="KW-1185">Reference proteome</keyword>
<feature type="region of interest" description="Disordered" evidence="1">
    <location>
        <begin position="28"/>
        <end position="60"/>
    </location>
</feature>
<reference evidence="2 3" key="1">
    <citation type="submission" date="2019-09" db="EMBL/GenBank/DDBJ databases">
        <title>YIM 132180 draft genome.</title>
        <authorList>
            <person name="Zhang K."/>
        </authorList>
    </citation>
    <scope>NUCLEOTIDE SEQUENCE [LARGE SCALE GENOMIC DNA]</scope>
    <source>
        <strain evidence="2 3">YIM 132180</strain>
    </source>
</reference>
<dbReference type="EMBL" id="VZDO01000005">
    <property type="protein sequence ID" value="KAB0680430.1"/>
    <property type="molecule type" value="Genomic_DNA"/>
</dbReference>
<gene>
    <name evidence="2" type="ORF">F6X38_08825</name>
</gene>
<organism evidence="2 3">
    <name type="scientific">Plantimonas leprariae</name>
    <dbReference type="NCBI Taxonomy" id="2615207"/>
    <lineage>
        <taxon>Bacteria</taxon>
        <taxon>Pseudomonadati</taxon>
        <taxon>Pseudomonadota</taxon>
        <taxon>Alphaproteobacteria</taxon>
        <taxon>Hyphomicrobiales</taxon>
        <taxon>Aurantimonadaceae</taxon>
        <taxon>Plantimonas</taxon>
    </lineage>
</organism>
<protein>
    <submittedName>
        <fullName evidence="2">Uncharacterized protein</fullName>
    </submittedName>
</protein>
<comment type="caution">
    <text evidence="2">The sequence shown here is derived from an EMBL/GenBank/DDBJ whole genome shotgun (WGS) entry which is preliminary data.</text>
</comment>
<evidence type="ECO:0000313" key="2">
    <source>
        <dbReference type="EMBL" id="KAB0680430.1"/>
    </source>
</evidence>
<dbReference type="AlphaFoldDB" id="A0A7V7TX20"/>